<accession>A0ABX1T1V0</accession>
<evidence type="ECO:0008006" key="3">
    <source>
        <dbReference type="Google" id="ProtNLM"/>
    </source>
</evidence>
<proteinExistence type="predicted"/>
<reference evidence="1 2" key="1">
    <citation type="submission" date="2020-02" db="EMBL/GenBank/DDBJ databases">
        <title>Characterization of phylogenetic diversity of novel bifidobacterial species isolated in Czech ZOOs.</title>
        <authorList>
            <person name="Lugli G.A."/>
            <person name="Vera N.B."/>
            <person name="Ventura M."/>
        </authorList>
    </citation>
    <scope>NUCLEOTIDE SEQUENCE [LARGE SCALE GENOMIC DNA]</scope>
    <source>
        <strain evidence="1 2">DSM 109963</strain>
    </source>
</reference>
<name>A0ABX1T1V0_9BIFI</name>
<protein>
    <recommendedName>
        <fullName evidence="3">HTH cro/C1-type domain-containing protein</fullName>
    </recommendedName>
</protein>
<dbReference type="RefSeq" id="WP_253902376.1">
    <property type="nucleotide sequence ID" value="NZ_JAAIIJ010000035.1"/>
</dbReference>
<dbReference type="Proteomes" id="UP000553756">
    <property type="component" value="Unassembled WGS sequence"/>
</dbReference>
<comment type="caution">
    <text evidence="1">The sequence shown here is derived from an EMBL/GenBank/DDBJ whole genome shotgun (WGS) entry which is preliminary data.</text>
</comment>
<keyword evidence="2" id="KW-1185">Reference proteome</keyword>
<evidence type="ECO:0000313" key="2">
    <source>
        <dbReference type="Proteomes" id="UP000553756"/>
    </source>
</evidence>
<organism evidence="1 2">
    <name type="scientific">Bifidobacterium panos</name>
    <dbReference type="NCBI Taxonomy" id="2675321"/>
    <lineage>
        <taxon>Bacteria</taxon>
        <taxon>Bacillati</taxon>
        <taxon>Actinomycetota</taxon>
        <taxon>Actinomycetes</taxon>
        <taxon>Bifidobacteriales</taxon>
        <taxon>Bifidobacteriaceae</taxon>
        <taxon>Bifidobacterium</taxon>
    </lineage>
</organism>
<evidence type="ECO:0000313" key="1">
    <source>
        <dbReference type="EMBL" id="NMN02819.1"/>
    </source>
</evidence>
<sequence>MPTKKYQWSKEDIAAATAIDRIIKKAGKTNAAVAEALDNAISYNRVRDIRNGFKAPVRLSEFLAICGICDADPITTLQKVISDAKAKEEDERVSTALEKVQRGDMALAAYAIDNKQEYIDGEAGPDYDEPA</sequence>
<dbReference type="EMBL" id="JAAIIJ010000035">
    <property type="protein sequence ID" value="NMN02819.1"/>
    <property type="molecule type" value="Genomic_DNA"/>
</dbReference>
<gene>
    <name evidence="1" type="ORF">G1C94_1441</name>
</gene>